<dbReference type="Proteomes" id="UP000076078">
    <property type="component" value="Unassembled WGS sequence"/>
</dbReference>
<evidence type="ECO:0000256" key="3">
    <source>
        <dbReference type="ARBA" id="ARBA00022448"/>
    </source>
</evidence>
<evidence type="ECO:0000313" key="27">
    <source>
        <dbReference type="EMBL" id="KYQ99835.1"/>
    </source>
</evidence>
<dbReference type="InParanoid" id="A0A152A0T4"/>
<comment type="caution">
    <text evidence="27">The sequence shown here is derived from an EMBL/GenBank/DDBJ whole genome shotgun (WGS) entry which is preliminary data.</text>
</comment>
<keyword evidence="28" id="KW-1185">Reference proteome</keyword>
<dbReference type="Gene3D" id="1.20.1250.20">
    <property type="entry name" value="MFS general substrate transporter like domains"/>
    <property type="match status" value="1"/>
</dbReference>
<dbReference type="InterPro" id="IPR036259">
    <property type="entry name" value="MFS_trans_sf"/>
</dbReference>
<feature type="transmembrane region" description="Helical" evidence="25">
    <location>
        <begin position="28"/>
        <end position="48"/>
    </location>
</feature>
<comment type="subcellular location">
    <subcellularLocation>
        <location evidence="1">Lysosome membrane</location>
        <topology evidence="1">Multi-pass membrane protein</topology>
    </subcellularLocation>
</comment>
<evidence type="ECO:0000259" key="26">
    <source>
        <dbReference type="PROSITE" id="PS50850"/>
    </source>
</evidence>
<comment type="catalytic activity">
    <reaction evidence="12">
        <text>L-lysyl-L-alpha-amino acid(out) = L-lysyl-L-alpha-amino acid(in)</text>
        <dbReference type="Rhea" id="RHEA:79387"/>
        <dbReference type="ChEBI" id="CHEBI:229965"/>
    </reaction>
</comment>
<evidence type="ECO:0000256" key="18">
    <source>
        <dbReference type="ARBA" id="ARBA00044912"/>
    </source>
</evidence>
<evidence type="ECO:0000256" key="5">
    <source>
        <dbReference type="ARBA" id="ARBA00022989"/>
    </source>
</evidence>
<comment type="catalytic activity">
    <reaction evidence="19">
        <text>L-alanyl-L-lysine(out) = L-alanyl-L-lysine(in)</text>
        <dbReference type="Rhea" id="RHEA:79415"/>
        <dbReference type="ChEBI" id="CHEBI:192470"/>
    </reaction>
</comment>
<dbReference type="GO" id="GO:0005765">
    <property type="term" value="C:lysosomal membrane"/>
    <property type="evidence" value="ECO:0007669"/>
    <property type="project" value="UniProtKB-SubCell"/>
</dbReference>
<evidence type="ECO:0000256" key="8">
    <source>
        <dbReference type="ARBA" id="ARBA00044876"/>
    </source>
</evidence>
<evidence type="ECO:0000256" key="11">
    <source>
        <dbReference type="ARBA" id="ARBA00044884"/>
    </source>
</evidence>
<name>A0A152A0T4_TIELA</name>
<dbReference type="PROSITE" id="PS50850">
    <property type="entry name" value="MFS"/>
    <property type="match status" value="1"/>
</dbReference>
<keyword evidence="7" id="KW-0458">Lysosome</keyword>
<comment type="catalytic activity">
    <reaction evidence="10">
        <text>L-alpha-aminoacyl-L-arginine(out) = L-alpha-aminoacyl-L-arginine(in)</text>
        <dbReference type="Rhea" id="RHEA:79367"/>
        <dbReference type="ChEBI" id="CHEBI:229968"/>
    </reaction>
</comment>
<comment type="function">
    <text evidence="23">Lysosomal dipeptide uniporter that selectively exports lysine, arginine or histidine-containing dipeptides with a net positive charge from the lysosome lumen into the cytosol. Could play a role in a specific type of protein O-glycosylation indirectly regulating macrophages migration and tissue invasion. Also essential for liver homeostasis.</text>
</comment>
<dbReference type="OMA" id="LGWTYVD"/>
<comment type="similarity">
    <text evidence="2">Belongs to the major facilitator superfamily.</text>
</comment>
<comment type="catalytic activity">
    <reaction evidence="8">
        <text>L-lysyl-L-alanine(out) = L-lysyl-L-alanine(in)</text>
        <dbReference type="Rhea" id="RHEA:79399"/>
        <dbReference type="ChEBI" id="CHEBI:229954"/>
    </reaction>
</comment>
<dbReference type="GO" id="GO:0022857">
    <property type="term" value="F:transmembrane transporter activity"/>
    <property type="evidence" value="ECO:0007669"/>
    <property type="project" value="InterPro"/>
</dbReference>
<proteinExistence type="inferred from homology"/>
<feature type="transmembrane region" description="Helical" evidence="25">
    <location>
        <begin position="289"/>
        <end position="304"/>
    </location>
</feature>
<evidence type="ECO:0000256" key="22">
    <source>
        <dbReference type="ARBA" id="ARBA00045018"/>
    </source>
</evidence>
<evidence type="ECO:0000256" key="23">
    <source>
        <dbReference type="ARBA" id="ARBA00045709"/>
    </source>
</evidence>
<comment type="catalytic activity">
    <reaction evidence="9">
        <text>L-histidyl-glycine(out) = L-histidyl-glycine(in)</text>
        <dbReference type="Rhea" id="RHEA:79395"/>
        <dbReference type="ChEBI" id="CHEBI:229957"/>
    </reaction>
</comment>
<evidence type="ECO:0000256" key="10">
    <source>
        <dbReference type="ARBA" id="ARBA00044881"/>
    </source>
</evidence>
<reference evidence="27 28" key="1">
    <citation type="submission" date="2015-12" db="EMBL/GenBank/DDBJ databases">
        <title>Dictyostelia acquired genes for synthesis and detection of signals that induce cell-type specialization by lateral gene transfer from prokaryotes.</title>
        <authorList>
            <person name="Gloeckner G."/>
            <person name="Schaap P."/>
        </authorList>
    </citation>
    <scope>NUCLEOTIDE SEQUENCE [LARGE SCALE GENOMIC DNA]</scope>
    <source>
        <strain evidence="27 28">TK</strain>
    </source>
</reference>
<protein>
    <recommendedName>
        <fullName evidence="21">Lysosomal dipeptide transporter MFSD1</fullName>
    </recommendedName>
    <alternativeName>
        <fullName evidence="22">Major facilitator superfamily domain-containing protein 1</fullName>
    </alternativeName>
</protein>
<comment type="catalytic activity">
    <reaction evidence="13">
        <text>L-alpha-aminoacyl-L-lysine(out) = L-alpha-aminoacyl-L-lysine(in)</text>
        <dbReference type="Rhea" id="RHEA:79383"/>
        <dbReference type="ChEBI" id="CHEBI:229966"/>
    </reaction>
</comment>
<evidence type="ECO:0000256" key="9">
    <source>
        <dbReference type="ARBA" id="ARBA00044878"/>
    </source>
</evidence>
<evidence type="ECO:0000256" key="7">
    <source>
        <dbReference type="ARBA" id="ARBA00023228"/>
    </source>
</evidence>
<keyword evidence="4 25" id="KW-0812">Transmembrane</keyword>
<comment type="catalytic activity">
    <reaction evidence="20">
        <text>L-lysyl-glycine(out) = L-lysyl-glycine(in)</text>
        <dbReference type="Rhea" id="RHEA:79407"/>
        <dbReference type="ChEBI" id="CHEBI:191202"/>
    </reaction>
</comment>
<comment type="catalytic activity">
    <reaction evidence="18">
        <text>L-histidyl-L-alpha-amino acid(out) = L-histidyl-L-alpha-amino acid(in)</text>
        <dbReference type="Rhea" id="RHEA:79379"/>
        <dbReference type="ChEBI" id="CHEBI:229964"/>
    </reaction>
</comment>
<feature type="domain" description="Major facilitator superfamily (MFS) profile" evidence="26">
    <location>
        <begin position="33"/>
        <end position="428"/>
    </location>
</feature>
<evidence type="ECO:0000256" key="1">
    <source>
        <dbReference type="ARBA" id="ARBA00004155"/>
    </source>
</evidence>
<evidence type="ECO:0000256" key="12">
    <source>
        <dbReference type="ARBA" id="ARBA00044891"/>
    </source>
</evidence>
<dbReference type="STRING" id="361077.A0A152A0T4"/>
<feature type="transmembrane region" description="Helical" evidence="25">
    <location>
        <begin position="162"/>
        <end position="181"/>
    </location>
</feature>
<evidence type="ECO:0000256" key="2">
    <source>
        <dbReference type="ARBA" id="ARBA00008335"/>
    </source>
</evidence>
<comment type="catalytic activity">
    <reaction evidence="11">
        <text>L-alpha-aminoacyl-L-histidine(out) = L-alpha-aminoacyl-L-histidine(in)</text>
        <dbReference type="Rhea" id="RHEA:79375"/>
        <dbReference type="ChEBI" id="CHEBI:229967"/>
    </reaction>
</comment>
<comment type="subunit">
    <text evidence="24">Homodimer. Interacts with lysosomal protein GLMP (via lumenal domain); the interaction starts while both proteins are still in the endoplasmic reticulum and is required for stabilization of MFSD1 in lysosomes but has no direct effect on its targeting to lysosomes or transporter activity.</text>
</comment>
<feature type="transmembrane region" description="Helical" evidence="25">
    <location>
        <begin position="311"/>
        <end position="330"/>
    </location>
</feature>
<organism evidence="27 28">
    <name type="scientific">Tieghemostelium lacteum</name>
    <name type="common">Slime mold</name>
    <name type="synonym">Dictyostelium lacteum</name>
    <dbReference type="NCBI Taxonomy" id="361077"/>
    <lineage>
        <taxon>Eukaryota</taxon>
        <taxon>Amoebozoa</taxon>
        <taxon>Evosea</taxon>
        <taxon>Eumycetozoa</taxon>
        <taxon>Dictyostelia</taxon>
        <taxon>Dictyosteliales</taxon>
        <taxon>Raperosteliaceae</taxon>
        <taxon>Tieghemostelium</taxon>
    </lineage>
</organism>
<evidence type="ECO:0000256" key="20">
    <source>
        <dbReference type="ARBA" id="ARBA00044924"/>
    </source>
</evidence>
<comment type="catalytic activity">
    <reaction evidence="14">
        <text>L-aspartyl-L-lysine(out) = L-aspartyl-L-lysine(in)</text>
        <dbReference type="Rhea" id="RHEA:79411"/>
        <dbReference type="ChEBI" id="CHEBI:229953"/>
    </reaction>
</comment>
<evidence type="ECO:0000256" key="16">
    <source>
        <dbReference type="ARBA" id="ARBA00044900"/>
    </source>
</evidence>
<keyword evidence="3" id="KW-0813">Transport</keyword>
<feature type="transmembrane region" description="Helical" evidence="25">
    <location>
        <begin position="364"/>
        <end position="387"/>
    </location>
</feature>
<dbReference type="EMBL" id="LODT01000020">
    <property type="protein sequence ID" value="KYQ99835.1"/>
    <property type="molecule type" value="Genomic_DNA"/>
</dbReference>
<evidence type="ECO:0000256" key="17">
    <source>
        <dbReference type="ARBA" id="ARBA00044903"/>
    </source>
</evidence>
<evidence type="ECO:0000256" key="21">
    <source>
        <dbReference type="ARBA" id="ARBA00044985"/>
    </source>
</evidence>
<feature type="transmembrane region" description="Helical" evidence="25">
    <location>
        <begin position="133"/>
        <end position="155"/>
    </location>
</feature>
<feature type="transmembrane region" description="Helical" evidence="25">
    <location>
        <begin position="249"/>
        <end position="269"/>
    </location>
</feature>
<evidence type="ECO:0000256" key="4">
    <source>
        <dbReference type="ARBA" id="ARBA00022692"/>
    </source>
</evidence>
<dbReference type="OrthoDB" id="424834at2759"/>
<keyword evidence="6 25" id="KW-0472">Membrane</keyword>
<feature type="transmembrane region" description="Helical" evidence="25">
    <location>
        <begin position="68"/>
        <end position="92"/>
    </location>
</feature>
<evidence type="ECO:0000256" key="19">
    <source>
        <dbReference type="ARBA" id="ARBA00044919"/>
    </source>
</evidence>
<evidence type="ECO:0000313" key="28">
    <source>
        <dbReference type="Proteomes" id="UP000076078"/>
    </source>
</evidence>
<dbReference type="InterPro" id="IPR020846">
    <property type="entry name" value="MFS_dom"/>
</dbReference>
<comment type="catalytic activity">
    <reaction evidence="16">
        <text>L-lysyl-L-lysine(out) = L-lysyl-L-lysine(in)</text>
        <dbReference type="Rhea" id="RHEA:79403"/>
        <dbReference type="ChEBI" id="CHEBI:229956"/>
    </reaction>
</comment>
<dbReference type="InterPro" id="IPR052187">
    <property type="entry name" value="MFSD1"/>
</dbReference>
<feature type="transmembrane region" description="Helical" evidence="25">
    <location>
        <begin position="336"/>
        <end position="357"/>
    </location>
</feature>
<dbReference type="SUPFAM" id="SSF103473">
    <property type="entry name" value="MFS general substrate transporter"/>
    <property type="match status" value="1"/>
</dbReference>
<dbReference type="PANTHER" id="PTHR23512:SF3">
    <property type="entry name" value="MAJOR FACILITATOR SUPERFAMILY DOMAIN-CONTAINING PROTEIN 1"/>
    <property type="match status" value="1"/>
</dbReference>
<evidence type="ECO:0000256" key="15">
    <source>
        <dbReference type="ARBA" id="ARBA00044899"/>
    </source>
</evidence>
<gene>
    <name evidence="27" type="ORF">DLAC_03786</name>
</gene>
<dbReference type="AlphaFoldDB" id="A0A152A0T4"/>
<dbReference type="Pfam" id="PF07690">
    <property type="entry name" value="MFS_1"/>
    <property type="match status" value="2"/>
</dbReference>
<dbReference type="InterPro" id="IPR011701">
    <property type="entry name" value="MFS"/>
</dbReference>
<feature type="transmembrane region" description="Helical" evidence="25">
    <location>
        <begin position="399"/>
        <end position="423"/>
    </location>
</feature>
<evidence type="ECO:0000256" key="13">
    <source>
        <dbReference type="ARBA" id="ARBA00044893"/>
    </source>
</evidence>
<dbReference type="PANTHER" id="PTHR23512">
    <property type="entry name" value="MAJOR FACILITATOR SUPERFAMILY DOMAIN-CONTAINING PROTEIN 1"/>
    <property type="match status" value="1"/>
</dbReference>
<evidence type="ECO:0000256" key="24">
    <source>
        <dbReference type="ARBA" id="ARBA00046376"/>
    </source>
</evidence>
<feature type="transmembrane region" description="Helical" evidence="25">
    <location>
        <begin position="193"/>
        <end position="215"/>
    </location>
</feature>
<comment type="catalytic activity">
    <reaction evidence="17">
        <text>L-arginyl-glycine(out) = L-arginyl-glycine(in)</text>
        <dbReference type="Rhea" id="RHEA:79391"/>
        <dbReference type="ChEBI" id="CHEBI:229955"/>
    </reaction>
</comment>
<accession>A0A152A0T4</accession>
<evidence type="ECO:0000256" key="14">
    <source>
        <dbReference type="ARBA" id="ARBA00044898"/>
    </source>
</evidence>
<comment type="catalytic activity">
    <reaction evidence="15">
        <text>L-arginyl-L-alpha-amino acid(out) = L-arginyl-L-alpha-amino acid(in)</text>
        <dbReference type="Rhea" id="RHEA:79371"/>
        <dbReference type="ChEBI" id="CHEBI:84315"/>
    </reaction>
</comment>
<keyword evidence="5 25" id="KW-1133">Transmembrane helix</keyword>
<evidence type="ECO:0000256" key="25">
    <source>
        <dbReference type="SAM" id="Phobius"/>
    </source>
</evidence>
<sequence>MVNADNIENQPIVGSSEEEPNIPLSEHLFKYLGLFFICFVPLGSYFTYDVPGAFGDIAIANWYNVDEVSYGVLYSVYSFPNIIMVVIGGYLLDGILGLRASLVIFSGLVTVGQVLFALSANLKLFWVAVLGRVVYGLGAETLYIVSFAYVSVWFFGRKDYALAFAFANTIGRLGGATDLNVTVKIAAKFSLPVAFWFGAGLCMLSFLFSLGLAYLETIRMKREEQPDQGPKPEAPPITLSDIKEFPVSYWLVLILIITYFVPVFVFITIAKDLFLAFFPTLNSADLISLPYYVASISPIIGFMVDKVGRNLYFLLVSSVLVLLSFIFIGYTSMSPFVGMAFLGVAIGTIFAAAMVLINPLIKASCIGIAFGIMSGIINGSIALSTLIINSLLQKFNNNYMIAIVIFIALSVVSIVDIIALILIDRKHQLINVHPSVQKEKLKEKEAMEAEKTPLLVN</sequence>
<evidence type="ECO:0000256" key="6">
    <source>
        <dbReference type="ARBA" id="ARBA00023136"/>
    </source>
</evidence>
<feature type="transmembrane region" description="Helical" evidence="25">
    <location>
        <begin position="104"/>
        <end position="127"/>
    </location>
</feature>